<evidence type="ECO:0000256" key="1">
    <source>
        <dbReference type="SAM" id="Coils"/>
    </source>
</evidence>
<accession>A0A285MT27</accession>
<dbReference type="RefSeq" id="WP_097045168.1">
    <property type="nucleotide sequence ID" value="NZ_OBEH01000002.1"/>
</dbReference>
<evidence type="ECO:0000313" key="2">
    <source>
        <dbReference type="EMBL" id="SNY99687.1"/>
    </source>
</evidence>
<sequence length="303" mass="33866">MNLKIELAILLCISFLLIPTKTSSQHLVPENEIRFSESRGFDYDPNTDSVYFNDYNNGKVITFGIGGNISNNGFLSTQGTIWAIGNKIRFSEDRGFDYDPNTDSVYFNDYNNGQVVTFAHGGSVGIGTTAPSSKLHIKNPNGGAALAVERGGKSWNFSIQHTGNNLFINNSSNPSTFFTYTNTGRFGIGTTSPDSELAVNGNIHAKEVKVDLIGWPDYVFKEEYDVPTLEEVEKYIHENGHLINIPSAEEVEENGIQLGEMNRLLLEKIEELTLYVLELKKENEIQQQEIENLKNNNNEKPQD</sequence>
<name>A0A285MT27_9FLAO</name>
<keyword evidence="3" id="KW-1185">Reference proteome</keyword>
<dbReference type="SUPFAM" id="SSF63825">
    <property type="entry name" value="YWTD domain"/>
    <property type="match status" value="1"/>
</dbReference>
<organism evidence="2 3">
    <name type="scientific">Flagellimonas pacifica</name>
    <dbReference type="NCBI Taxonomy" id="1247520"/>
    <lineage>
        <taxon>Bacteria</taxon>
        <taxon>Pseudomonadati</taxon>
        <taxon>Bacteroidota</taxon>
        <taxon>Flavobacteriia</taxon>
        <taxon>Flavobacteriales</taxon>
        <taxon>Flavobacteriaceae</taxon>
        <taxon>Flagellimonas</taxon>
    </lineage>
</organism>
<proteinExistence type="predicted"/>
<gene>
    <name evidence="2" type="ORF">SAMN06265377_1498</name>
</gene>
<protein>
    <recommendedName>
        <fullName evidence="4">Peptidase S74 domain-containing protein</fullName>
    </recommendedName>
</protein>
<reference evidence="3" key="1">
    <citation type="submission" date="2017-09" db="EMBL/GenBank/DDBJ databases">
        <authorList>
            <person name="Varghese N."/>
            <person name="Submissions S."/>
        </authorList>
    </citation>
    <scope>NUCLEOTIDE SEQUENCE [LARGE SCALE GENOMIC DNA]</scope>
    <source>
        <strain evidence="3">DSM 25885</strain>
    </source>
</reference>
<feature type="coiled-coil region" evidence="1">
    <location>
        <begin position="269"/>
        <end position="296"/>
    </location>
</feature>
<evidence type="ECO:0008006" key="4">
    <source>
        <dbReference type="Google" id="ProtNLM"/>
    </source>
</evidence>
<keyword evidence="1" id="KW-0175">Coiled coil</keyword>
<dbReference type="Proteomes" id="UP000219048">
    <property type="component" value="Unassembled WGS sequence"/>
</dbReference>
<dbReference type="EMBL" id="OBEH01000002">
    <property type="protein sequence ID" value="SNY99687.1"/>
    <property type="molecule type" value="Genomic_DNA"/>
</dbReference>
<dbReference type="OrthoDB" id="9808753at2"/>
<dbReference type="AlphaFoldDB" id="A0A285MT27"/>
<evidence type="ECO:0000313" key="3">
    <source>
        <dbReference type="Proteomes" id="UP000219048"/>
    </source>
</evidence>